<reference evidence="14" key="2">
    <citation type="submission" date="2025-08" db="UniProtKB">
        <authorList>
            <consortium name="Ensembl"/>
        </authorList>
    </citation>
    <scope>IDENTIFICATION</scope>
</reference>
<keyword evidence="15" id="KW-1185">Reference proteome</keyword>
<dbReference type="Gene3D" id="2.60.40.10">
    <property type="entry name" value="Immunoglobulins"/>
    <property type="match status" value="1"/>
</dbReference>
<organism evidence="14 15">
    <name type="scientific">Anabas testudineus</name>
    <name type="common">Climbing perch</name>
    <name type="synonym">Anthias testudineus</name>
    <dbReference type="NCBI Taxonomy" id="64144"/>
    <lineage>
        <taxon>Eukaryota</taxon>
        <taxon>Metazoa</taxon>
        <taxon>Chordata</taxon>
        <taxon>Craniata</taxon>
        <taxon>Vertebrata</taxon>
        <taxon>Euteleostomi</taxon>
        <taxon>Actinopterygii</taxon>
        <taxon>Neopterygii</taxon>
        <taxon>Teleostei</taxon>
        <taxon>Neoteleostei</taxon>
        <taxon>Acanthomorphata</taxon>
        <taxon>Anabantaria</taxon>
        <taxon>Anabantiformes</taxon>
        <taxon>Anabantoidei</taxon>
        <taxon>Anabantidae</taxon>
        <taxon>Anabas</taxon>
    </lineage>
</organism>
<dbReference type="GO" id="GO:0071222">
    <property type="term" value="P:cellular response to lipopolysaccharide"/>
    <property type="evidence" value="ECO:0007669"/>
    <property type="project" value="TreeGrafter"/>
</dbReference>
<dbReference type="SUPFAM" id="SSF48726">
    <property type="entry name" value="Immunoglobulin"/>
    <property type="match status" value="1"/>
</dbReference>
<keyword evidence="4 12" id="KW-0732">Signal</keyword>
<dbReference type="FunFam" id="2.60.40.10:FF:000142">
    <property type="entry name" value="V-set domain-containing T-cell activation inhibitor 1"/>
    <property type="match status" value="1"/>
</dbReference>
<keyword evidence="3 11" id="KW-0812">Transmembrane</keyword>
<evidence type="ECO:0000256" key="12">
    <source>
        <dbReference type="SAM" id="SignalP"/>
    </source>
</evidence>
<feature type="signal peptide" evidence="12">
    <location>
        <begin position="1"/>
        <end position="28"/>
    </location>
</feature>
<reference evidence="14" key="3">
    <citation type="submission" date="2025-09" db="UniProtKB">
        <authorList>
            <consortium name="Ensembl"/>
        </authorList>
    </citation>
    <scope>IDENTIFICATION</scope>
</reference>
<keyword evidence="7" id="KW-1015">Disulfide bond</keyword>
<dbReference type="Ensembl" id="ENSATET00000080038.1">
    <property type="protein sequence ID" value="ENSATEP00000073856.1"/>
    <property type="gene ID" value="ENSATEG00000020859.3"/>
</dbReference>
<dbReference type="GO" id="GO:0031295">
    <property type="term" value="P:T cell costimulation"/>
    <property type="evidence" value="ECO:0007669"/>
    <property type="project" value="TreeGrafter"/>
</dbReference>
<evidence type="ECO:0000256" key="5">
    <source>
        <dbReference type="ARBA" id="ARBA00022989"/>
    </source>
</evidence>
<dbReference type="InterPro" id="IPR007110">
    <property type="entry name" value="Ig-like_dom"/>
</dbReference>
<dbReference type="GeneTree" id="ENSGT00940000162944"/>
<keyword evidence="8" id="KW-0675">Receptor</keyword>
<keyword evidence="9" id="KW-0325">Glycoprotein</keyword>
<accession>A0AAQ6IGG9</accession>
<name>A0AAQ6IGG9_ANATE</name>
<dbReference type="GO" id="GO:0007166">
    <property type="term" value="P:cell surface receptor signaling pathway"/>
    <property type="evidence" value="ECO:0007669"/>
    <property type="project" value="TreeGrafter"/>
</dbReference>
<evidence type="ECO:0000256" key="9">
    <source>
        <dbReference type="ARBA" id="ARBA00023180"/>
    </source>
</evidence>
<keyword evidence="2" id="KW-1003">Cell membrane</keyword>
<comment type="subcellular location">
    <subcellularLocation>
        <location evidence="1">Cell membrane</location>
        <topology evidence="1">Single-pass type I membrane protein</topology>
    </subcellularLocation>
</comment>
<dbReference type="GO" id="GO:0042102">
    <property type="term" value="P:positive regulation of T cell proliferation"/>
    <property type="evidence" value="ECO:0007669"/>
    <property type="project" value="TreeGrafter"/>
</dbReference>
<protein>
    <recommendedName>
        <fullName evidence="13">Ig-like domain-containing protein</fullName>
    </recommendedName>
</protein>
<feature type="transmembrane region" description="Helical" evidence="11">
    <location>
        <begin position="138"/>
        <end position="160"/>
    </location>
</feature>
<evidence type="ECO:0000256" key="6">
    <source>
        <dbReference type="ARBA" id="ARBA00023136"/>
    </source>
</evidence>
<dbReference type="PROSITE" id="PS50835">
    <property type="entry name" value="IG_LIKE"/>
    <property type="match status" value="1"/>
</dbReference>
<dbReference type="Pfam" id="PF07686">
    <property type="entry name" value="V-set"/>
    <property type="match status" value="1"/>
</dbReference>
<dbReference type="PANTHER" id="PTHR25466:SF14">
    <property type="entry name" value="BUTYROPHILIN SUBFAMILY 2 MEMBER A2-LIKE-RELATED"/>
    <property type="match status" value="1"/>
</dbReference>
<dbReference type="GO" id="GO:0009897">
    <property type="term" value="C:external side of plasma membrane"/>
    <property type="evidence" value="ECO:0007669"/>
    <property type="project" value="TreeGrafter"/>
</dbReference>
<feature type="chain" id="PRO_5043837640" description="Ig-like domain-containing protein" evidence="12">
    <location>
        <begin position="29"/>
        <end position="165"/>
    </location>
</feature>
<evidence type="ECO:0000256" key="1">
    <source>
        <dbReference type="ARBA" id="ARBA00004251"/>
    </source>
</evidence>
<evidence type="ECO:0000256" key="10">
    <source>
        <dbReference type="ARBA" id="ARBA00023319"/>
    </source>
</evidence>
<dbReference type="AlphaFoldDB" id="A0AAQ6IGG9"/>
<dbReference type="GO" id="GO:0006955">
    <property type="term" value="P:immune response"/>
    <property type="evidence" value="ECO:0007669"/>
    <property type="project" value="TreeGrafter"/>
</dbReference>
<evidence type="ECO:0000259" key="13">
    <source>
        <dbReference type="PROSITE" id="PS50835"/>
    </source>
</evidence>
<evidence type="ECO:0000256" key="2">
    <source>
        <dbReference type="ARBA" id="ARBA00022475"/>
    </source>
</evidence>
<evidence type="ECO:0000256" key="8">
    <source>
        <dbReference type="ARBA" id="ARBA00023170"/>
    </source>
</evidence>
<evidence type="ECO:0000313" key="15">
    <source>
        <dbReference type="Proteomes" id="UP000265040"/>
    </source>
</evidence>
<keyword evidence="6 11" id="KW-0472">Membrane</keyword>
<dbReference type="Proteomes" id="UP000265040">
    <property type="component" value="Chromosome 2"/>
</dbReference>
<evidence type="ECO:0000256" key="4">
    <source>
        <dbReference type="ARBA" id="ARBA00022729"/>
    </source>
</evidence>
<proteinExistence type="predicted"/>
<dbReference type="InterPro" id="IPR013783">
    <property type="entry name" value="Ig-like_fold"/>
</dbReference>
<dbReference type="PANTHER" id="PTHR25466">
    <property type="entry name" value="T-LYMPHOCYTE ACTIVATION ANTIGEN"/>
    <property type="match status" value="1"/>
</dbReference>
<keyword evidence="5 11" id="KW-1133">Transmembrane helix</keyword>
<dbReference type="SMART" id="SM00406">
    <property type="entry name" value="IGv"/>
    <property type="match status" value="1"/>
</dbReference>
<dbReference type="GO" id="GO:0042130">
    <property type="term" value="P:negative regulation of T cell proliferation"/>
    <property type="evidence" value="ECO:0007669"/>
    <property type="project" value="TreeGrafter"/>
</dbReference>
<keyword evidence="10" id="KW-0393">Immunoglobulin domain</keyword>
<dbReference type="InterPro" id="IPR036179">
    <property type="entry name" value="Ig-like_dom_sf"/>
</dbReference>
<evidence type="ECO:0000256" key="11">
    <source>
        <dbReference type="SAM" id="Phobius"/>
    </source>
</evidence>
<dbReference type="InterPro" id="IPR003599">
    <property type="entry name" value="Ig_sub"/>
</dbReference>
<dbReference type="InterPro" id="IPR051713">
    <property type="entry name" value="T-cell_Activation_Regulation"/>
</dbReference>
<dbReference type="SMART" id="SM00409">
    <property type="entry name" value="IG"/>
    <property type="match status" value="1"/>
</dbReference>
<sequence>MSKSTRMTINNCVSFAVVLTSLWTLIRGDTEVSCVYKESCILPCSFQTNETVVIHWIQAAGDTPVHSYYYNQDQLDHQDRHFRGRTSLFKDQISRGNASLHLTGVKSQDQGRYTCFTSTISRNKNSTVDLKVEGSPRYIAAIVCAVSGSFFTLVVFICYYRKCKE</sequence>
<evidence type="ECO:0000256" key="7">
    <source>
        <dbReference type="ARBA" id="ARBA00023157"/>
    </source>
</evidence>
<reference evidence="14 15" key="1">
    <citation type="submission" date="2021-04" db="EMBL/GenBank/DDBJ databases">
        <authorList>
            <consortium name="Wellcome Sanger Institute Data Sharing"/>
        </authorList>
    </citation>
    <scope>NUCLEOTIDE SEQUENCE [LARGE SCALE GENOMIC DNA]</scope>
</reference>
<dbReference type="InterPro" id="IPR013106">
    <property type="entry name" value="Ig_V-set"/>
</dbReference>
<feature type="domain" description="Ig-like" evidence="13">
    <location>
        <begin position="42"/>
        <end position="133"/>
    </location>
</feature>
<evidence type="ECO:0000313" key="14">
    <source>
        <dbReference type="Ensembl" id="ENSATEP00000073856.1"/>
    </source>
</evidence>
<evidence type="ECO:0000256" key="3">
    <source>
        <dbReference type="ARBA" id="ARBA00022692"/>
    </source>
</evidence>